<gene>
    <name evidence="1" type="ORF">PZA08_02505</name>
</gene>
<protein>
    <submittedName>
        <fullName evidence="1">DUF167 family protein</fullName>
    </submittedName>
</protein>
<dbReference type="EMBL" id="CP119180">
    <property type="protein sequence ID" value="WOB79055.1"/>
    <property type="molecule type" value="Genomic_DNA"/>
</dbReference>
<organism evidence="1 2">
    <name type="scientific">Brevundimonas nasdae</name>
    <dbReference type="NCBI Taxonomy" id="172043"/>
    <lineage>
        <taxon>Bacteria</taxon>
        <taxon>Pseudomonadati</taxon>
        <taxon>Pseudomonadota</taxon>
        <taxon>Alphaproteobacteria</taxon>
        <taxon>Caulobacterales</taxon>
        <taxon>Caulobacteraceae</taxon>
        <taxon>Brevundimonas</taxon>
    </lineage>
</organism>
<evidence type="ECO:0000313" key="1">
    <source>
        <dbReference type="EMBL" id="WOB79055.1"/>
    </source>
</evidence>
<accession>A0ACD4VN98</accession>
<keyword evidence="2" id="KW-1185">Reference proteome</keyword>
<dbReference type="Proteomes" id="UP001302493">
    <property type="component" value="Chromosome"/>
</dbReference>
<sequence length="96" mass="10241">MANLPVRLQPGAAADRIDGWTSDAEGRPVLKARVRARPIEGEANDALIRLLAKSLGVPKSSVSVGRGAQSRLKMIVVQGLDDEELRLRLVDGLSGD</sequence>
<name>A0ACD4VN98_9CAUL</name>
<proteinExistence type="predicted"/>
<evidence type="ECO:0000313" key="2">
    <source>
        <dbReference type="Proteomes" id="UP001302493"/>
    </source>
</evidence>
<reference evidence="1" key="1">
    <citation type="submission" date="2023-03" db="EMBL/GenBank/DDBJ databases">
        <title>Genome sequence of Brevundimonas nasdae SJTX8.</title>
        <authorList>
            <person name="Liang R."/>
        </authorList>
    </citation>
    <scope>NUCLEOTIDE SEQUENCE</scope>
    <source>
        <strain evidence="1">X8</strain>
    </source>
</reference>